<dbReference type="Proteomes" id="UP000033572">
    <property type="component" value="Unassembled WGS sequence"/>
</dbReference>
<sequence>MMLYPITGASCVSGAFGRFSGLMAGFAFLSFRRSFTIAKFALVTLSERRPARHATITLRSVAYSAFAHFASSTNDNWYATSLICIAITRSSLRARAMSISRPTSSATRSGSSGASEGFCAVSWAAKCSISRAFQATKSRAVRVIAVDSASTASVSPCSYRSLLSPRNTNHAASPARPAPTRVAANVARTPSKSKAESSLAMRSIWHRRVLGSQVTLRTLSGVT</sequence>
<evidence type="ECO:0000313" key="1">
    <source>
        <dbReference type="EMBL" id="KJL22366.1"/>
    </source>
</evidence>
<dbReference type="PATRIC" id="fig|104336.4.peg.1520"/>
<proteinExistence type="predicted"/>
<dbReference type="AlphaFoldDB" id="A0A0F0KT14"/>
<protein>
    <submittedName>
        <fullName evidence="1">Uncharacterized protein</fullName>
    </submittedName>
</protein>
<gene>
    <name evidence="1" type="ORF">RN50_01484</name>
</gene>
<accession>A0A0F0KT14</accession>
<name>A0A0F0KT14_9MICO</name>
<dbReference type="EMBL" id="JYIU01000039">
    <property type="protein sequence ID" value="KJL22366.1"/>
    <property type="molecule type" value="Genomic_DNA"/>
</dbReference>
<comment type="caution">
    <text evidence="1">The sequence shown here is derived from an EMBL/GenBank/DDBJ whole genome shotgun (WGS) entry which is preliminary data.</text>
</comment>
<keyword evidence="2" id="KW-1185">Reference proteome</keyword>
<evidence type="ECO:0000313" key="2">
    <source>
        <dbReference type="Proteomes" id="UP000033572"/>
    </source>
</evidence>
<organism evidence="1 2">
    <name type="scientific">Microbacterium foliorum</name>
    <dbReference type="NCBI Taxonomy" id="104336"/>
    <lineage>
        <taxon>Bacteria</taxon>
        <taxon>Bacillati</taxon>
        <taxon>Actinomycetota</taxon>
        <taxon>Actinomycetes</taxon>
        <taxon>Micrococcales</taxon>
        <taxon>Microbacteriaceae</taxon>
        <taxon>Microbacterium</taxon>
    </lineage>
</organism>
<reference evidence="1 2" key="1">
    <citation type="submission" date="2015-02" db="EMBL/GenBank/DDBJ databases">
        <title>Draft genome sequences of ten Microbacterium spp. with emphasis on heavy metal contaminated environments.</title>
        <authorList>
            <person name="Corretto E."/>
        </authorList>
    </citation>
    <scope>NUCLEOTIDE SEQUENCE [LARGE SCALE GENOMIC DNA]</scope>
    <source>
        <strain evidence="1 2">DSM 12966</strain>
    </source>
</reference>